<evidence type="ECO:0000256" key="2">
    <source>
        <dbReference type="ARBA" id="ARBA00023043"/>
    </source>
</evidence>
<dbReference type="InterPro" id="IPR002110">
    <property type="entry name" value="Ankyrin_rpt"/>
</dbReference>
<evidence type="ECO:0000256" key="3">
    <source>
        <dbReference type="PROSITE-ProRule" id="PRU00023"/>
    </source>
</evidence>
<organism evidence="4">
    <name type="scientific">Corethrella appendiculata</name>
    <dbReference type="NCBI Taxonomy" id="1370023"/>
    <lineage>
        <taxon>Eukaryota</taxon>
        <taxon>Metazoa</taxon>
        <taxon>Ecdysozoa</taxon>
        <taxon>Arthropoda</taxon>
        <taxon>Hexapoda</taxon>
        <taxon>Insecta</taxon>
        <taxon>Pterygota</taxon>
        <taxon>Neoptera</taxon>
        <taxon>Endopterygota</taxon>
        <taxon>Diptera</taxon>
        <taxon>Nematocera</taxon>
        <taxon>Culicoidea</taxon>
        <taxon>Chaoboridae</taxon>
        <taxon>Corethrella</taxon>
    </lineage>
</organism>
<reference evidence="4" key="1">
    <citation type="journal article" date="2014" name="Insect Biochem. Mol. Biol.">
        <title>An insight into the sialome of the frog biting fly, Corethrella appendiculata.</title>
        <authorList>
            <person name="Ribeiro J.M.C."/>
            <person name="Chagas A.C."/>
            <person name="Pham V.M."/>
            <person name="Lounibos L.P."/>
            <person name="Calvo E."/>
        </authorList>
    </citation>
    <scope>NUCLEOTIDE SEQUENCE</scope>
    <source>
        <tissue evidence="4">Salivary glands</tissue>
    </source>
</reference>
<dbReference type="GO" id="GO:0005634">
    <property type="term" value="C:nucleus"/>
    <property type="evidence" value="ECO:0007669"/>
    <property type="project" value="TreeGrafter"/>
</dbReference>
<evidence type="ECO:0000313" key="4">
    <source>
        <dbReference type="EMBL" id="JAB57943.1"/>
    </source>
</evidence>
<dbReference type="PANTHER" id="PTHR24189:SF69">
    <property type="entry name" value="MYOTROPHIN"/>
    <property type="match status" value="1"/>
</dbReference>
<dbReference type="InterPro" id="IPR036770">
    <property type="entry name" value="Ankyrin_rpt-contain_sf"/>
</dbReference>
<dbReference type="GO" id="GO:2000812">
    <property type="term" value="P:regulation of barbed-end actin filament capping"/>
    <property type="evidence" value="ECO:0007669"/>
    <property type="project" value="TreeGrafter"/>
</dbReference>
<dbReference type="Gene3D" id="1.25.40.20">
    <property type="entry name" value="Ankyrin repeat-containing domain"/>
    <property type="match status" value="1"/>
</dbReference>
<accession>U5EYL7</accession>
<feature type="repeat" description="ANK" evidence="3">
    <location>
        <begin position="32"/>
        <end position="64"/>
    </location>
</feature>
<protein>
    <submittedName>
        <fullName evidence="4">Putative myotrophin</fullName>
    </submittedName>
</protein>
<proteinExistence type="evidence at transcript level"/>
<dbReference type="GO" id="GO:0005737">
    <property type="term" value="C:cytoplasm"/>
    <property type="evidence" value="ECO:0007669"/>
    <property type="project" value="TreeGrafter"/>
</dbReference>
<dbReference type="EMBL" id="GANO01001928">
    <property type="protein sequence ID" value="JAB57943.1"/>
    <property type="molecule type" value="mRNA"/>
</dbReference>
<dbReference type="PANTHER" id="PTHR24189">
    <property type="entry name" value="MYOTROPHIN"/>
    <property type="match status" value="1"/>
</dbReference>
<sequence length="118" mass="13140">MSDLVWSIKNGDLEQVKDFVEHKKIDINQEYDGRSLLHYAADFGQSEVVEYLIKHGADVNALDKHGISSILAAIWEGHTQCVKLLIEGGATKTGKAPDGTPYLDNCEKNDIRTLLEQN</sequence>
<evidence type="ECO:0000256" key="1">
    <source>
        <dbReference type="ARBA" id="ARBA00022737"/>
    </source>
</evidence>
<dbReference type="SUPFAM" id="SSF48403">
    <property type="entry name" value="Ankyrin repeat"/>
    <property type="match status" value="1"/>
</dbReference>
<dbReference type="Pfam" id="PF12796">
    <property type="entry name" value="Ank_2"/>
    <property type="match status" value="1"/>
</dbReference>
<dbReference type="PROSITE" id="PS50088">
    <property type="entry name" value="ANK_REPEAT"/>
    <property type="match status" value="1"/>
</dbReference>
<keyword evidence="1" id="KW-0677">Repeat</keyword>
<dbReference type="AlphaFoldDB" id="U5EYL7"/>
<keyword evidence="2 3" id="KW-0040">ANK repeat</keyword>
<name>U5EYL7_9DIPT</name>
<dbReference type="SMART" id="SM00248">
    <property type="entry name" value="ANK"/>
    <property type="match status" value="2"/>
</dbReference>
<dbReference type="PROSITE" id="PS50297">
    <property type="entry name" value="ANK_REP_REGION"/>
    <property type="match status" value="1"/>
</dbReference>
<dbReference type="InterPro" id="IPR050745">
    <property type="entry name" value="Multifunctional_regulatory"/>
</dbReference>